<feature type="active site" evidence="7">
    <location>
        <position position="273"/>
    </location>
</feature>
<evidence type="ECO:0000256" key="5">
    <source>
        <dbReference type="ARBA" id="ARBA00022801"/>
    </source>
</evidence>
<dbReference type="Proteomes" id="UP000192578">
    <property type="component" value="Unassembled WGS sequence"/>
</dbReference>
<dbReference type="GO" id="GO:0005773">
    <property type="term" value="C:vacuole"/>
    <property type="evidence" value="ECO:0007669"/>
    <property type="project" value="TreeGrafter"/>
</dbReference>
<keyword evidence="3" id="KW-0964">Secreted</keyword>
<feature type="chain" id="PRO_5012415858" description="folate gamma-glutamyl hydrolase" evidence="8">
    <location>
        <begin position="22"/>
        <end position="345"/>
    </location>
</feature>
<name>A0A1W0WDS2_HYPEX</name>
<evidence type="ECO:0000256" key="7">
    <source>
        <dbReference type="PROSITE-ProRule" id="PRU00607"/>
    </source>
</evidence>
<sequence length="345" mass="38618">MLFLLMSLGVDCAILRNPSYGSEPEFAARNNTVSSENVVRQSGRTQCNPWIKTRCAINTRPIIGIVAQELSNGILPHTPDNSSYIAASYVKWVESAGARAVPILINKDNEYYTEMFASINGILFPGGSASLNNSGYANAGRILYSLASAANSEGTYFPIWGTCLGFEFLNVVYSNENVLSHCSGENLSLPLDFQPGYRKSRLFKNAPAQILEILNRDNMTANSHHFCVSVEDYKKFNLTQAMRLLSTSTSPGGEVFVSSVEVVDRPFYGVQFHPEKSNFEWMINSVVSHSAEGVLVSQYFANFFVSEARKNLHRFYDLKKEQNALIYNWNPVYSKTMVFDQVYVF</sequence>
<feature type="active site" description="Nucleophile" evidence="6 7">
    <location>
        <position position="163"/>
    </location>
</feature>
<comment type="caution">
    <text evidence="9">The sequence shown here is derived from an EMBL/GenBank/DDBJ whole genome shotgun (WGS) entry which is preliminary data.</text>
</comment>
<dbReference type="PANTHER" id="PTHR11315:SF0">
    <property type="entry name" value="FOLATE GAMMA-GLUTAMYL HYDROLASE"/>
    <property type="match status" value="1"/>
</dbReference>
<keyword evidence="4 8" id="KW-0732">Signal</keyword>
<evidence type="ECO:0000256" key="3">
    <source>
        <dbReference type="ARBA" id="ARBA00022525"/>
    </source>
</evidence>
<keyword evidence="5 7" id="KW-0378">Hydrolase</keyword>
<protein>
    <recommendedName>
        <fullName evidence="7">folate gamma-glutamyl hydrolase</fullName>
        <ecNumber evidence="7">3.4.19.9</ecNumber>
    </recommendedName>
</protein>
<dbReference type="Gene3D" id="3.40.50.880">
    <property type="match status" value="1"/>
</dbReference>
<gene>
    <name evidence="9" type="ORF">BV898_12489</name>
</gene>
<comment type="catalytic activity">
    <reaction evidence="7">
        <text>(6S)-5,6,7,8-tetrahydrofolyl-(gamma-L-Glu)(n) + (n-1) H2O = (6S)-5,6,7,8-tetrahydrofolate + (n-1) L-glutamate</text>
        <dbReference type="Rhea" id="RHEA:56784"/>
        <dbReference type="Rhea" id="RHEA-COMP:14738"/>
        <dbReference type="ChEBI" id="CHEBI:15377"/>
        <dbReference type="ChEBI" id="CHEBI:29985"/>
        <dbReference type="ChEBI" id="CHEBI:57453"/>
        <dbReference type="ChEBI" id="CHEBI:141005"/>
        <dbReference type="EC" id="3.4.19.9"/>
    </reaction>
</comment>
<comment type="similarity">
    <text evidence="2">Belongs to the peptidase C26 family.</text>
</comment>
<dbReference type="Pfam" id="PF07722">
    <property type="entry name" value="Peptidase_C26"/>
    <property type="match status" value="1"/>
</dbReference>
<dbReference type="AlphaFoldDB" id="A0A1W0WDS2"/>
<dbReference type="InterPro" id="IPR011697">
    <property type="entry name" value="Peptidase_C26"/>
</dbReference>
<dbReference type="GO" id="GO:0005576">
    <property type="term" value="C:extracellular region"/>
    <property type="evidence" value="ECO:0007669"/>
    <property type="project" value="UniProtKB-SubCell"/>
</dbReference>
<comment type="subcellular location">
    <subcellularLocation>
        <location evidence="1">Secreted</location>
        <location evidence="1">Extracellular space</location>
    </subcellularLocation>
</comment>
<dbReference type="PROSITE" id="PS51273">
    <property type="entry name" value="GATASE_TYPE_1"/>
    <property type="match status" value="1"/>
</dbReference>
<organism evidence="9 10">
    <name type="scientific">Hypsibius exemplaris</name>
    <name type="common">Freshwater tardigrade</name>
    <dbReference type="NCBI Taxonomy" id="2072580"/>
    <lineage>
        <taxon>Eukaryota</taxon>
        <taxon>Metazoa</taxon>
        <taxon>Ecdysozoa</taxon>
        <taxon>Tardigrada</taxon>
        <taxon>Eutardigrada</taxon>
        <taxon>Parachela</taxon>
        <taxon>Hypsibioidea</taxon>
        <taxon>Hypsibiidae</taxon>
        <taxon>Hypsibius</taxon>
    </lineage>
</organism>
<dbReference type="InterPro" id="IPR015527">
    <property type="entry name" value="Pept_C26_g-glut_hydrolase"/>
</dbReference>
<reference evidence="10" key="1">
    <citation type="submission" date="2017-01" db="EMBL/GenBank/DDBJ databases">
        <title>Comparative genomics of anhydrobiosis in the tardigrade Hypsibius dujardini.</title>
        <authorList>
            <person name="Yoshida Y."/>
            <person name="Koutsovoulos G."/>
            <person name="Laetsch D."/>
            <person name="Stevens L."/>
            <person name="Kumar S."/>
            <person name="Horikawa D."/>
            <person name="Ishino K."/>
            <person name="Komine S."/>
            <person name="Tomita M."/>
            <person name="Blaxter M."/>
            <person name="Arakawa K."/>
        </authorList>
    </citation>
    <scope>NUCLEOTIDE SEQUENCE [LARGE SCALE GENOMIC DNA]</scope>
    <source>
        <strain evidence="10">Z151</strain>
    </source>
</reference>
<evidence type="ECO:0000313" key="9">
    <source>
        <dbReference type="EMBL" id="OQV13283.1"/>
    </source>
</evidence>
<dbReference type="FunFam" id="3.40.50.880:FF:000024">
    <property type="entry name" value="Folate gamma-glutamyl hydrolase"/>
    <property type="match status" value="1"/>
</dbReference>
<evidence type="ECO:0000256" key="2">
    <source>
        <dbReference type="ARBA" id="ARBA00011083"/>
    </source>
</evidence>
<dbReference type="GO" id="GO:0046900">
    <property type="term" value="P:tetrahydrofolylpolyglutamate metabolic process"/>
    <property type="evidence" value="ECO:0007669"/>
    <property type="project" value="TreeGrafter"/>
</dbReference>
<dbReference type="EC" id="3.4.19.9" evidence="7"/>
<dbReference type="OrthoDB" id="64220at2759"/>
<keyword evidence="10" id="KW-1185">Reference proteome</keyword>
<evidence type="ECO:0000256" key="4">
    <source>
        <dbReference type="ARBA" id="ARBA00022729"/>
    </source>
</evidence>
<accession>A0A1W0WDS2</accession>
<proteinExistence type="inferred from homology"/>
<feature type="signal peptide" evidence="8">
    <location>
        <begin position="1"/>
        <end position="21"/>
    </location>
</feature>
<dbReference type="GO" id="GO:0034722">
    <property type="term" value="F:gamma-glutamyl-peptidase activity"/>
    <property type="evidence" value="ECO:0007669"/>
    <property type="project" value="UniProtKB-UniRule"/>
</dbReference>
<dbReference type="InterPro" id="IPR029062">
    <property type="entry name" value="Class_I_gatase-like"/>
</dbReference>
<evidence type="ECO:0000313" key="10">
    <source>
        <dbReference type="Proteomes" id="UP000192578"/>
    </source>
</evidence>
<evidence type="ECO:0000256" key="8">
    <source>
        <dbReference type="SAM" id="SignalP"/>
    </source>
</evidence>
<dbReference type="SUPFAM" id="SSF52317">
    <property type="entry name" value="Class I glutamine amidotransferase-like"/>
    <property type="match status" value="1"/>
</dbReference>
<feature type="active site" description="Proton donor" evidence="6">
    <location>
        <position position="273"/>
    </location>
</feature>
<evidence type="ECO:0000256" key="6">
    <source>
        <dbReference type="PIRSR" id="PIRSR615527-1"/>
    </source>
</evidence>
<evidence type="ECO:0000256" key="1">
    <source>
        <dbReference type="ARBA" id="ARBA00004239"/>
    </source>
</evidence>
<dbReference type="EMBL" id="MTYJ01000127">
    <property type="protein sequence ID" value="OQV13283.1"/>
    <property type="molecule type" value="Genomic_DNA"/>
</dbReference>
<dbReference type="PROSITE" id="PS51275">
    <property type="entry name" value="PEPTIDASE_C26_GGH"/>
    <property type="match status" value="1"/>
</dbReference>
<dbReference type="PANTHER" id="PTHR11315">
    <property type="entry name" value="PROTEASE FAMILY C26 GAMMA-GLUTAMYL HYDROLASE"/>
    <property type="match status" value="1"/>
</dbReference>